<protein>
    <submittedName>
        <fullName evidence="7">O-antigen ligase family protein</fullName>
    </submittedName>
</protein>
<comment type="subcellular location">
    <subcellularLocation>
        <location evidence="1">Membrane</location>
        <topology evidence="1">Multi-pass membrane protein</topology>
    </subcellularLocation>
</comment>
<keyword evidence="4 5" id="KW-0472">Membrane</keyword>
<feature type="transmembrane region" description="Helical" evidence="5">
    <location>
        <begin position="457"/>
        <end position="475"/>
    </location>
</feature>
<feature type="transmembrane region" description="Helical" evidence="5">
    <location>
        <begin position="165"/>
        <end position="187"/>
    </location>
</feature>
<accession>A0A4Q4KII9</accession>
<keyword evidence="2 5" id="KW-0812">Transmembrane</keyword>
<dbReference type="GO" id="GO:0016874">
    <property type="term" value="F:ligase activity"/>
    <property type="evidence" value="ECO:0007669"/>
    <property type="project" value="UniProtKB-KW"/>
</dbReference>
<feature type="transmembrane region" description="Helical" evidence="5">
    <location>
        <begin position="232"/>
        <end position="249"/>
    </location>
</feature>
<dbReference type="PANTHER" id="PTHR37422:SF13">
    <property type="entry name" value="LIPOPOLYSACCHARIDE BIOSYNTHESIS PROTEIN PA4999-RELATED"/>
    <property type="match status" value="1"/>
</dbReference>
<feature type="transmembrane region" description="Helical" evidence="5">
    <location>
        <begin position="394"/>
        <end position="416"/>
    </location>
</feature>
<dbReference type="PANTHER" id="PTHR37422">
    <property type="entry name" value="TEICHURONIC ACID BIOSYNTHESIS PROTEIN TUAE"/>
    <property type="match status" value="1"/>
</dbReference>
<evidence type="ECO:0000256" key="2">
    <source>
        <dbReference type="ARBA" id="ARBA00022692"/>
    </source>
</evidence>
<keyword evidence="7" id="KW-0436">Ligase</keyword>
<feature type="transmembrane region" description="Helical" evidence="5">
    <location>
        <begin position="255"/>
        <end position="271"/>
    </location>
</feature>
<dbReference type="GO" id="GO:0016020">
    <property type="term" value="C:membrane"/>
    <property type="evidence" value="ECO:0007669"/>
    <property type="project" value="UniProtKB-SubCell"/>
</dbReference>
<gene>
    <name evidence="7" type="ORF">ERX46_13500</name>
</gene>
<evidence type="ECO:0000313" key="7">
    <source>
        <dbReference type="EMBL" id="RYM33061.1"/>
    </source>
</evidence>
<dbReference type="InterPro" id="IPR051533">
    <property type="entry name" value="WaaL-like"/>
</dbReference>
<feature type="transmembrane region" description="Helical" evidence="5">
    <location>
        <begin position="105"/>
        <end position="123"/>
    </location>
</feature>
<dbReference type="Proteomes" id="UP000293952">
    <property type="component" value="Unassembled WGS sequence"/>
</dbReference>
<dbReference type="EMBL" id="SETE01000005">
    <property type="protein sequence ID" value="RYM33061.1"/>
    <property type="molecule type" value="Genomic_DNA"/>
</dbReference>
<keyword evidence="3 5" id="KW-1133">Transmembrane helix</keyword>
<keyword evidence="8" id="KW-1185">Reference proteome</keyword>
<dbReference type="RefSeq" id="WP_130094397.1">
    <property type="nucleotide sequence ID" value="NZ_SETE01000005.1"/>
</dbReference>
<evidence type="ECO:0000259" key="6">
    <source>
        <dbReference type="Pfam" id="PF04932"/>
    </source>
</evidence>
<dbReference type="Pfam" id="PF04932">
    <property type="entry name" value="Wzy_C"/>
    <property type="match status" value="1"/>
</dbReference>
<feature type="transmembrane region" description="Helical" evidence="5">
    <location>
        <begin position="428"/>
        <end position="445"/>
    </location>
</feature>
<evidence type="ECO:0000256" key="3">
    <source>
        <dbReference type="ARBA" id="ARBA00022989"/>
    </source>
</evidence>
<evidence type="ECO:0000256" key="1">
    <source>
        <dbReference type="ARBA" id="ARBA00004141"/>
    </source>
</evidence>
<dbReference type="InterPro" id="IPR007016">
    <property type="entry name" value="O-antigen_ligase-rel_domated"/>
</dbReference>
<reference evidence="7 8" key="1">
    <citation type="submission" date="2019-02" db="EMBL/GenBank/DDBJ databases">
        <title>Genome sequence of the sea-ice species Brumimicrobium glaciale.</title>
        <authorList>
            <person name="Bowman J.P."/>
        </authorList>
    </citation>
    <scope>NUCLEOTIDE SEQUENCE [LARGE SCALE GENOMIC DNA]</scope>
    <source>
        <strain evidence="7 8">IC156</strain>
    </source>
</reference>
<feature type="transmembrane region" description="Helical" evidence="5">
    <location>
        <begin position="6"/>
        <end position="26"/>
    </location>
</feature>
<feature type="domain" description="O-antigen ligase-related" evidence="6">
    <location>
        <begin position="239"/>
        <end position="400"/>
    </location>
</feature>
<feature type="transmembrane region" description="Helical" evidence="5">
    <location>
        <begin position="135"/>
        <end position="153"/>
    </location>
</feature>
<organism evidence="7 8">
    <name type="scientific">Brumimicrobium glaciale</name>
    <dbReference type="NCBI Taxonomy" id="200475"/>
    <lineage>
        <taxon>Bacteria</taxon>
        <taxon>Pseudomonadati</taxon>
        <taxon>Bacteroidota</taxon>
        <taxon>Flavobacteriia</taxon>
        <taxon>Flavobacteriales</taxon>
        <taxon>Crocinitomicaceae</taxon>
        <taxon>Brumimicrobium</taxon>
    </lineage>
</organism>
<comment type="caution">
    <text evidence="7">The sequence shown here is derived from an EMBL/GenBank/DDBJ whole genome shotgun (WGS) entry which is preliminary data.</text>
</comment>
<feature type="transmembrane region" description="Helical" evidence="5">
    <location>
        <begin position="74"/>
        <end position="93"/>
    </location>
</feature>
<feature type="transmembrane region" description="Helical" evidence="5">
    <location>
        <begin position="38"/>
        <end position="62"/>
    </location>
</feature>
<dbReference type="AlphaFoldDB" id="A0A4Q4KII9"/>
<proteinExistence type="predicted"/>
<evidence type="ECO:0000256" key="5">
    <source>
        <dbReference type="SAM" id="Phobius"/>
    </source>
</evidence>
<dbReference type="OrthoDB" id="871774at2"/>
<feature type="transmembrane region" description="Helical" evidence="5">
    <location>
        <begin position="278"/>
        <end position="296"/>
    </location>
</feature>
<sequence>MKFIKNNSLLISIALLFMGVNAYLVFNDNYFLNALPLVLVIAYIAIFHTSSAFLLTVFLTPLSVNLEEFTDGKFGLYLPTEPILFGLMLWIILKELKSPIMNKEFWSHPITLSIGFYLLWVFMTSITSAQPLVSFKFLLMKLWFIIPILMIGFNIFKNKSNIVKFLWCYTAGMTIVIVYTIIHHWGFNFREKESHWVMSPFFKDHTIYGASVAMSIVFVLGLYFYKKHSLQAKVLLVIMFIITLLGLYFSYTRGAWLSIVFAISVWAFIKYKVKFKYLLSIGIIVLSVILFSWSKIEMELAKNKQEHTTTNFDERLQSAANITSDASNLERLNRWSAAWNMFKERPVFGFGPATYAFEYAPYQDPGKLTVISTNFGNQGNAHSEYLGALAEMGLIGMLSVLVFVAALFYSGIMLLINIKRYTPEDTELYILLLCIILAMSTYFFHGLLNNYLDTDKASIPVYGAAAVFIAQGVMMRRRKSTL</sequence>
<feature type="transmembrane region" description="Helical" evidence="5">
    <location>
        <begin position="207"/>
        <end position="225"/>
    </location>
</feature>
<name>A0A4Q4KII9_9FLAO</name>
<evidence type="ECO:0000256" key="4">
    <source>
        <dbReference type="ARBA" id="ARBA00023136"/>
    </source>
</evidence>
<evidence type="ECO:0000313" key="8">
    <source>
        <dbReference type="Proteomes" id="UP000293952"/>
    </source>
</evidence>